<dbReference type="GO" id="GO:0005524">
    <property type="term" value="F:ATP binding"/>
    <property type="evidence" value="ECO:0007669"/>
    <property type="project" value="UniProtKB-KW"/>
</dbReference>
<name>A0A2I6S7H0_9RHOO</name>
<keyword evidence="6" id="KW-0808">Transferase</keyword>
<protein>
    <recommendedName>
        <fullName evidence="3">histidine kinase</fullName>
        <ecNumber evidence="3">2.7.13.3</ecNumber>
    </recommendedName>
</protein>
<evidence type="ECO:0000259" key="12">
    <source>
        <dbReference type="PROSITE" id="PS50885"/>
    </source>
</evidence>
<keyword evidence="5" id="KW-0597">Phosphoprotein</keyword>
<dbReference type="Pfam" id="PF02518">
    <property type="entry name" value="HATPase_c"/>
    <property type="match status" value="1"/>
</dbReference>
<proteinExistence type="predicted"/>
<dbReference type="EC" id="2.7.13.3" evidence="3"/>
<dbReference type="RefSeq" id="WP_102247263.1">
    <property type="nucleotide sequence ID" value="NZ_CP025682.1"/>
</dbReference>
<dbReference type="Gene3D" id="1.10.287.130">
    <property type="match status" value="1"/>
</dbReference>
<dbReference type="PANTHER" id="PTHR44936">
    <property type="entry name" value="SENSOR PROTEIN CREC"/>
    <property type="match status" value="1"/>
</dbReference>
<evidence type="ECO:0000256" key="1">
    <source>
        <dbReference type="ARBA" id="ARBA00000085"/>
    </source>
</evidence>
<comment type="subcellular location">
    <subcellularLocation>
        <location evidence="2">Cell membrane</location>
        <topology evidence="2">Multi-pass membrane protein</topology>
    </subcellularLocation>
</comment>
<dbReference type="Proteomes" id="UP000242205">
    <property type="component" value="Chromosome"/>
</dbReference>
<dbReference type="PROSITE" id="PS50109">
    <property type="entry name" value="HIS_KIN"/>
    <property type="match status" value="1"/>
</dbReference>
<dbReference type="PROSITE" id="PS50885">
    <property type="entry name" value="HAMP"/>
    <property type="match status" value="1"/>
</dbReference>
<dbReference type="SMART" id="SM00388">
    <property type="entry name" value="HisKA"/>
    <property type="match status" value="1"/>
</dbReference>
<gene>
    <name evidence="13" type="ORF">C0099_09810</name>
</gene>
<evidence type="ECO:0000256" key="9">
    <source>
        <dbReference type="ARBA" id="ARBA00022840"/>
    </source>
</evidence>
<comment type="catalytic activity">
    <reaction evidence="1">
        <text>ATP + protein L-histidine = ADP + protein N-phospho-L-histidine.</text>
        <dbReference type="EC" id="2.7.13.3"/>
    </reaction>
</comment>
<evidence type="ECO:0000256" key="3">
    <source>
        <dbReference type="ARBA" id="ARBA00012438"/>
    </source>
</evidence>
<dbReference type="Gene3D" id="3.30.565.10">
    <property type="entry name" value="Histidine kinase-like ATPase, C-terminal domain"/>
    <property type="match status" value="1"/>
</dbReference>
<reference evidence="13 14" key="1">
    <citation type="submission" date="2018-01" db="EMBL/GenBank/DDBJ databases">
        <authorList>
            <person name="Fu G.-Y."/>
        </authorList>
    </citation>
    <scope>NUCLEOTIDE SEQUENCE [LARGE SCALE GENOMIC DNA]</scope>
    <source>
        <strain evidence="13 14">SY39</strain>
    </source>
</reference>
<dbReference type="EMBL" id="CP025682">
    <property type="protein sequence ID" value="AUN95197.1"/>
    <property type="molecule type" value="Genomic_DNA"/>
</dbReference>
<evidence type="ECO:0000313" key="14">
    <source>
        <dbReference type="Proteomes" id="UP000242205"/>
    </source>
</evidence>
<dbReference type="GO" id="GO:0000155">
    <property type="term" value="F:phosphorelay sensor kinase activity"/>
    <property type="evidence" value="ECO:0007669"/>
    <property type="project" value="InterPro"/>
</dbReference>
<evidence type="ECO:0000313" key="13">
    <source>
        <dbReference type="EMBL" id="AUN95197.1"/>
    </source>
</evidence>
<evidence type="ECO:0000256" key="8">
    <source>
        <dbReference type="ARBA" id="ARBA00022777"/>
    </source>
</evidence>
<keyword evidence="10" id="KW-0472">Membrane</keyword>
<dbReference type="SMART" id="SM00387">
    <property type="entry name" value="HATPase_c"/>
    <property type="match status" value="1"/>
</dbReference>
<keyword evidence="14" id="KW-1185">Reference proteome</keyword>
<dbReference type="CDD" id="cd00082">
    <property type="entry name" value="HisKA"/>
    <property type="match status" value="1"/>
</dbReference>
<dbReference type="InterPro" id="IPR003660">
    <property type="entry name" value="HAMP_dom"/>
</dbReference>
<feature type="domain" description="Histidine kinase" evidence="11">
    <location>
        <begin position="274"/>
        <end position="474"/>
    </location>
</feature>
<dbReference type="Gene3D" id="6.10.340.10">
    <property type="match status" value="1"/>
</dbReference>
<keyword evidence="8 13" id="KW-0418">Kinase</keyword>
<dbReference type="InterPro" id="IPR036890">
    <property type="entry name" value="HATPase_C_sf"/>
</dbReference>
<keyword evidence="10" id="KW-1133">Transmembrane helix</keyword>
<dbReference type="InterPro" id="IPR005467">
    <property type="entry name" value="His_kinase_dom"/>
</dbReference>
<evidence type="ECO:0000256" key="2">
    <source>
        <dbReference type="ARBA" id="ARBA00004651"/>
    </source>
</evidence>
<feature type="transmembrane region" description="Helical" evidence="10">
    <location>
        <begin position="179"/>
        <end position="198"/>
    </location>
</feature>
<evidence type="ECO:0000256" key="4">
    <source>
        <dbReference type="ARBA" id="ARBA00022475"/>
    </source>
</evidence>
<keyword evidence="9" id="KW-0067">ATP-binding</keyword>
<keyword evidence="7" id="KW-0547">Nucleotide-binding</keyword>
<dbReference type="PANTHER" id="PTHR44936:SF10">
    <property type="entry name" value="SENSOR PROTEIN RSTB"/>
    <property type="match status" value="1"/>
</dbReference>
<feature type="domain" description="HAMP" evidence="12">
    <location>
        <begin position="199"/>
        <end position="254"/>
    </location>
</feature>
<organism evidence="13 14">
    <name type="scientific">Pseudazoarcus pumilus</name>
    <dbReference type="NCBI Taxonomy" id="2067960"/>
    <lineage>
        <taxon>Bacteria</taxon>
        <taxon>Pseudomonadati</taxon>
        <taxon>Pseudomonadota</taxon>
        <taxon>Betaproteobacteria</taxon>
        <taxon>Rhodocyclales</taxon>
        <taxon>Zoogloeaceae</taxon>
        <taxon>Pseudazoarcus</taxon>
    </lineage>
</organism>
<dbReference type="InterPro" id="IPR036097">
    <property type="entry name" value="HisK_dim/P_sf"/>
</dbReference>
<evidence type="ECO:0000256" key="5">
    <source>
        <dbReference type="ARBA" id="ARBA00022553"/>
    </source>
</evidence>
<keyword evidence="4" id="KW-1003">Cell membrane</keyword>
<dbReference type="SUPFAM" id="SSF55874">
    <property type="entry name" value="ATPase domain of HSP90 chaperone/DNA topoisomerase II/histidine kinase"/>
    <property type="match status" value="1"/>
</dbReference>
<accession>A0A2I6S7H0</accession>
<evidence type="ECO:0000259" key="11">
    <source>
        <dbReference type="PROSITE" id="PS50109"/>
    </source>
</evidence>
<sequence length="480" mass="52120">MLRRLPYRVQIPLGLSLAVLIAAVLVTAVSAQVFSRSARAETLAQVDRAVALVIAQVRPMLVADDTWRVFSLLRDTAGLLPGAPLGHARLAVVDVDGRVFAASDPLRLETGRPLLGEAWHGAPLPREGVTRSWRASREDGSVLRLDPITSDDGQTLGYVLTEIDAAVFGADWPALAGNALAGIVLAVALLLPAGWWVGQRMTRPVERLAMLIGRIGREEPGKLRAQLPHTADPELARIGDAVAQLMDELERRREAEERALSAERLAAVGRMTAAVAHEINNPLAGLLTATRTLRLRGDANDVRERTVDLIDRGLQQIRSTVTALLPQVRVEERALDPDDLDDVLTLVQGTAERLDIRIERSLEVESALRVPSAPLRQVMLNMLLNALKAAGEHGRVETALHADAEFVEFSVANDGQPVDAERLRTLIAAEGGRDPQGFGLWVCQELASHLHGSFVPDPSAIDRTRLVFRVPNREDPASPS</sequence>
<dbReference type="KEGG" id="atw:C0099_09810"/>
<dbReference type="AlphaFoldDB" id="A0A2I6S7H0"/>
<evidence type="ECO:0000256" key="6">
    <source>
        <dbReference type="ARBA" id="ARBA00022679"/>
    </source>
</evidence>
<evidence type="ECO:0000256" key="10">
    <source>
        <dbReference type="SAM" id="Phobius"/>
    </source>
</evidence>
<dbReference type="SUPFAM" id="SSF47384">
    <property type="entry name" value="Homodimeric domain of signal transducing histidine kinase"/>
    <property type="match status" value="1"/>
</dbReference>
<dbReference type="Pfam" id="PF00512">
    <property type="entry name" value="HisKA"/>
    <property type="match status" value="1"/>
</dbReference>
<dbReference type="OrthoDB" id="2521613at2"/>
<evidence type="ECO:0000256" key="7">
    <source>
        <dbReference type="ARBA" id="ARBA00022741"/>
    </source>
</evidence>
<dbReference type="InterPro" id="IPR003661">
    <property type="entry name" value="HisK_dim/P_dom"/>
</dbReference>
<dbReference type="InterPro" id="IPR050980">
    <property type="entry name" value="2C_sensor_his_kinase"/>
</dbReference>
<dbReference type="GO" id="GO:0005886">
    <property type="term" value="C:plasma membrane"/>
    <property type="evidence" value="ECO:0007669"/>
    <property type="project" value="UniProtKB-SubCell"/>
</dbReference>
<dbReference type="InterPro" id="IPR003594">
    <property type="entry name" value="HATPase_dom"/>
</dbReference>
<dbReference type="SMART" id="SM00304">
    <property type="entry name" value="HAMP"/>
    <property type="match status" value="1"/>
</dbReference>
<keyword evidence="10" id="KW-0812">Transmembrane</keyword>